<dbReference type="EMBL" id="JADWDJ010000007">
    <property type="protein sequence ID" value="KAG5278197.1"/>
    <property type="molecule type" value="Genomic_DNA"/>
</dbReference>
<sequence length="224" mass="24674">MSSNVDVESLQPTVRNSNKCVHLSLACLAFAVIVTWIGGAAVVVLAWNKMDMLNSIQPSGTGHHGATQYALAEADKFKSRHFTYLRASQDKIDVGTMKWDVIDIGNDSSIGANFDYDSVQGMLTVKREGSYFIYLNLNFTNVDLGCDRNSTVQVTLKSKGRVLLSCEVKLKDCPTVTERCWDVVKHLDRDSRISGDISVHGEKLSGWKLVSNDSGFGMFVVDSL</sequence>
<dbReference type="InterPro" id="IPR008983">
    <property type="entry name" value="Tumour_necrosis_fac-like_dom"/>
</dbReference>
<protein>
    <recommendedName>
        <fullName evidence="4">TNF family profile domain-containing protein</fullName>
    </recommendedName>
</protein>
<evidence type="ECO:0008006" key="4">
    <source>
        <dbReference type="Google" id="ProtNLM"/>
    </source>
</evidence>
<dbReference type="Gene3D" id="2.60.120.40">
    <property type="match status" value="1"/>
</dbReference>
<name>A0AAV6GXT0_9TELE</name>
<keyword evidence="1" id="KW-1133">Transmembrane helix</keyword>
<dbReference type="Proteomes" id="UP000823561">
    <property type="component" value="Chromosome 7"/>
</dbReference>
<keyword evidence="3" id="KW-1185">Reference proteome</keyword>
<dbReference type="PANTHER" id="PTHR15153:SF0">
    <property type="entry name" value="TUMOR NECROSIS FACTOR LIGAND SUPERFAMILY MEMBER 9"/>
    <property type="match status" value="1"/>
</dbReference>
<keyword evidence="1" id="KW-0812">Transmembrane</keyword>
<evidence type="ECO:0000313" key="2">
    <source>
        <dbReference type="EMBL" id="KAG5278197.1"/>
    </source>
</evidence>
<dbReference type="SUPFAM" id="SSF49842">
    <property type="entry name" value="TNF-like"/>
    <property type="match status" value="1"/>
</dbReference>
<dbReference type="AlphaFoldDB" id="A0AAV6GXT0"/>
<dbReference type="GO" id="GO:0045585">
    <property type="term" value="P:positive regulation of cytotoxic T cell differentiation"/>
    <property type="evidence" value="ECO:0007669"/>
    <property type="project" value="TreeGrafter"/>
</dbReference>
<dbReference type="InterPro" id="IPR042373">
    <property type="entry name" value="TNFSF9"/>
</dbReference>
<feature type="transmembrane region" description="Helical" evidence="1">
    <location>
        <begin position="23"/>
        <end position="47"/>
    </location>
</feature>
<organism evidence="2 3">
    <name type="scientific">Alosa alosa</name>
    <name type="common">allis shad</name>
    <dbReference type="NCBI Taxonomy" id="278164"/>
    <lineage>
        <taxon>Eukaryota</taxon>
        <taxon>Metazoa</taxon>
        <taxon>Chordata</taxon>
        <taxon>Craniata</taxon>
        <taxon>Vertebrata</taxon>
        <taxon>Euteleostomi</taxon>
        <taxon>Actinopterygii</taxon>
        <taxon>Neopterygii</taxon>
        <taxon>Teleostei</taxon>
        <taxon>Clupei</taxon>
        <taxon>Clupeiformes</taxon>
        <taxon>Clupeoidei</taxon>
        <taxon>Clupeidae</taxon>
        <taxon>Alosa</taxon>
    </lineage>
</organism>
<proteinExistence type="predicted"/>
<evidence type="ECO:0000256" key="1">
    <source>
        <dbReference type="SAM" id="Phobius"/>
    </source>
</evidence>
<accession>A0AAV6GXT0</accession>
<evidence type="ECO:0000313" key="3">
    <source>
        <dbReference type="Proteomes" id="UP000823561"/>
    </source>
</evidence>
<keyword evidence="1" id="KW-0472">Membrane</keyword>
<dbReference type="GO" id="GO:0005886">
    <property type="term" value="C:plasma membrane"/>
    <property type="evidence" value="ECO:0007669"/>
    <property type="project" value="TreeGrafter"/>
</dbReference>
<comment type="caution">
    <text evidence="2">The sequence shown here is derived from an EMBL/GenBank/DDBJ whole genome shotgun (WGS) entry which is preliminary data.</text>
</comment>
<gene>
    <name evidence="2" type="ORF">AALO_G00096290</name>
</gene>
<dbReference type="GO" id="GO:0032813">
    <property type="term" value="F:tumor necrosis factor receptor superfamily binding"/>
    <property type="evidence" value="ECO:0007669"/>
    <property type="project" value="InterPro"/>
</dbReference>
<dbReference type="GO" id="GO:0042104">
    <property type="term" value="P:positive regulation of activated T cell proliferation"/>
    <property type="evidence" value="ECO:0007669"/>
    <property type="project" value="TreeGrafter"/>
</dbReference>
<dbReference type="PANTHER" id="PTHR15153">
    <property type="entry name" value="TUMOR NECROSIS FACTOR LIGAND SUPERFAMILY MEMBER 9"/>
    <property type="match status" value="1"/>
</dbReference>
<reference evidence="2" key="1">
    <citation type="submission" date="2020-10" db="EMBL/GenBank/DDBJ databases">
        <title>Chromosome-scale genome assembly of the Allis shad, Alosa alosa.</title>
        <authorList>
            <person name="Margot Z."/>
            <person name="Christophe K."/>
            <person name="Cabau C."/>
            <person name="Louis A."/>
            <person name="Berthelot C."/>
            <person name="Parey E."/>
            <person name="Roest Crollius H."/>
            <person name="Montfort J."/>
            <person name="Robinson-Rechavi M."/>
            <person name="Bucao C."/>
            <person name="Bouchez O."/>
            <person name="Gislard M."/>
            <person name="Lluch J."/>
            <person name="Milhes M."/>
            <person name="Lampietro C."/>
            <person name="Lopez Roques C."/>
            <person name="Donnadieu C."/>
            <person name="Braasch I."/>
            <person name="Desvignes T."/>
            <person name="Postlethwait J."/>
            <person name="Bobe J."/>
            <person name="Guiguen Y."/>
        </authorList>
    </citation>
    <scope>NUCLEOTIDE SEQUENCE</scope>
    <source>
        <strain evidence="2">M-15738</strain>
        <tissue evidence="2">Blood</tissue>
    </source>
</reference>